<feature type="compositionally biased region" description="Low complexity" evidence="6">
    <location>
        <begin position="231"/>
        <end position="244"/>
    </location>
</feature>
<feature type="compositionally biased region" description="Low complexity" evidence="6">
    <location>
        <begin position="150"/>
        <end position="167"/>
    </location>
</feature>
<dbReference type="SUPFAM" id="SSF46785">
    <property type="entry name" value="Winged helix' DNA-binding domain"/>
    <property type="match status" value="1"/>
</dbReference>
<feature type="region of interest" description="Disordered" evidence="6">
    <location>
        <begin position="105"/>
        <end position="189"/>
    </location>
</feature>
<dbReference type="InterPro" id="IPR015633">
    <property type="entry name" value="E2F"/>
</dbReference>
<comment type="subcellular location">
    <subcellularLocation>
        <location evidence="5">Nucleus</location>
    </subcellularLocation>
</comment>
<feature type="compositionally biased region" description="Low complexity" evidence="6">
    <location>
        <begin position="130"/>
        <end position="143"/>
    </location>
</feature>
<dbReference type="VEuPathDB" id="VectorBase:ACUA011868"/>
<evidence type="ECO:0000256" key="6">
    <source>
        <dbReference type="SAM" id="MobiDB-lite"/>
    </source>
</evidence>
<comment type="similarity">
    <text evidence="1 5">Belongs to the E2F/DP family.</text>
</comment>
<dbReference type="CDD" id="cd14660">
    <property type="entry name" value="E2F_DD"/>
    <property type="match status" value="1"/>
</dbReference>
<organism evidence="8 9">
    <name type="scientific">Anopheles culicifacies</name>
    <dbReference type="NCBI Taxonomy" id="139723"/>
    <lineage>
        <taxon>Eukaryota</taxon>
        <taxon>Metazoa</taxon>
        <taxon>Ecdysozoa</taxon>
        <taxon>Arthropoda</taxon>
        <taxon>Hexapoda</taxon>
        <taxon>Insecta</taxon>
        <taxon>Pterygota</taxon>
        <taxon>Neoptera</taxon>
        <taxon>Endopterygota</taxon>
        <taxon>Diptera</taxon>
        <taxon>Nematocera</taxon>
        <taxon>Culicoidea</taxon>
        <taxon>Culicidae</taxon>
        <taxon>Anophelinae</taxon>
        <taxon>Anopheles</taxon>
        <taxon>culicifacies species complex</taxon>
    </lineage>
</organism>
<evidence type="ECO:0000256" key="2">
    <source>
        <dbReference type="ARBA" id="ARBA00023015"/>
    </source>
</evidence>
<dbReference type="PANTHER" id="PTHR12081">
    <property type="entry name" value="TRANSCRIPTION FACTOR E2F"/>
    <property type="match status" value="1"/>
</dbReference>
<dbReference type="EMBL" id="AXCM01001475">
    <property type="status" value="NOT_ANNOTATED_CDS"/>
    <property type="molecule type" value="Genomic_DNA"/>
</dbReference>
<keyword evidence="3 5" id="KW-0238">DNA-binding</keyword>
<dbReference type="EnsemblMetazoa" id="ACUA011868-RA">
    <property type="protein sequence ID" value="ACUA011868-PA"/>
    <property type="gene ID" value="ACUA011868"/>
</dbReference>
<dbReference type="SUPFAM" id="SSF144074">
    <property type="entry name" value="E2F-DP heterodimerization region"/>
    <property type="match status" value="1"/>
</dbReference>
<feature type="region of interest" description="Disordered" evidence="6">
    <location>
        <begin position="583"/>
        <end position="614"/>
    </location>
</feature>
<feature type="region of interest" description="Disordered" evidence="6">
    <location>
        <begin position="13"/>
        <end position="45"/>
    </location>
</feature>
<protein>
    <recommendedName>
        <fullName evidence="7">E2F/DP family winged-helix DNA-binding domain-containing protein</fullName>
    </recommendedName>
</protein>
<dbReference type="SMART" id="SM01372">
    <property type="entry name" value="E2F_TDP"/>
    <property type="match status" value="1"/>
</dbReference>
<dbReference type="GO" id="GO:0000981">
    <property type="term" value="F:DNA-binding transcription factor activity, RNA polymerase II-specific"/>
    <property type="evidence" value="ECO:0007669"/>
    <property type="project" value="TreeGrafter"/>
</dbReference>
<feature type="compositionally biased region" description="Basic residues" evidence="6">
    <location>
        <begin position="638"/>
        <end position="649"/>
    </location>
</feature>
<keyword evidence="9" id="KW-1185">Reference proteome</keyword>
<evidence type="ECO:0000256" key="4">
    <source>
        <dbReference type="ARBA" id="ARBA00023163"/>
    </source>
</evidence>
<dbReference type="Proteomes" id="UP000075883">
    <property type="component" value="Unassembled WGS sequence"/>
</dbReference>
<evidence type="ECO:0000256" key="1">
    <source>
        <dbReference type="ARBA" id="ARBA00010940"/>
    </source>
</evidence>
<dbReference type="PANTHER" id="PTHR12081:SF18">
    <property type="entry name" value="TRANSCRIPTION FACTOR E2F2-RELATED"/>
    <property type="match status" value="1"/>
</dbReference>
<name>A0A182M870_9DIPT</name>
<feature type="region of interest" description="Disordered" evidence="6">
    <location>
        <begin position="203"/>
        <end position="253"/>
    </location>
</feature>
<dbReference type="GO" id="GO:0046983">
    <property type="term" value="F:protein dimerization activity"/>
    <property type="evidence" value="ECO:0007669"/>
    <property type="project" value="InterPro"/>
</dbReference>
<keyword evidence="5" id="KW-0539">Nucleus</keyword>
<dbReference type="FunFam" id="1.10.10.10:FF:000008">
    <property type="entry name" value="E2F transcription factor 1"/>
    <property type="match status" value="1"/>
</dbReference>
<dbReference type="GO" id="GO:0090575">
    <property type="term" value="C:RNA polymerase II transcription regulator complex"/>
    <property type="evidence" value="ECO:0007669"/>
    <property type="project" value="TreeGrafter"/>
</dbReference>
<dbReference type="InterPro" id="IPR037241">
    <property type="entry name" value="E2F-DP_heterodim"/>
</dbReference>
<dbReference type="Pfam" id="PF16421">
    <property type="entry name" value="E2F_CC-MB"/>
    <property type="match status" value="1"/>
</dbReference>
<sequence>MYAKQIHAKVVGGVGGGGGGGGRQSMKAEYQPGSKGVAGSGVSGAERRASTVYARKASVVSNSSDVSNDDYEEVKPDLQVSSHLLDHGYGCGVASFPTVPVMSAQSVQQQPAKHHAVTEQQQQRGHQHISSNVSSRNNHSNGRSSHHHSTPTSTSMPSSSTQTASRSGGKQHQHEQAQHHHYNSIKQNVADPPITNFFRAIKRSSQSSSISPTPAKIAKSSNGSNAKTPNSTCSTPTSSISSSSSKKRYSERTRYDTSLGLLTKKFIDLLNESPDGVVDLNIASTKLKVQKRRIYDITNVLEGIGMLEKKSKNNIQWKCGNTVCNIDRNTRIQRERYRLQQKENMLQEMIVQLRSATNEEMANTKHGYFTCQDLSSMEMFHEQTIVVIKAPPEAKLEWMNEKMQREIVLKSEKGEIDVFICPTEEPDVVDSPAVIAGDPLLENFEPVLSPFQRMDRTSSPRKGLTRPSPYAAQRNLNRALLEAADSETECESAESVPGRDNSIKTAVASLFNLSGTSVPQKVVVHPERYESPLCTMLATTSSASGAANGSSSYYHGYYSSSAAAADPSEVHFDASQTTTTMIGSATATSKTGVRVKSEHVPDSSNSRSSDILAPSAISANSGAYVWGDGAMEGDDQQRHHHHQHHHHHGGAVGGLATSTATASSSSMLSGGVMGHLNNNNNNNHVNGGKVTPEEITNKNASLSDTKLSPNLFQYDFPMSALKSPSAKSSPEKLHQRYGLSDFDGKFLLLLPSVKGGGGGRVVCISEQKNLLHRELNLARTWFCDLCGTSRICCFTSQSEFLLDGSHNQQTCRACIAICDLDMFLPLEPTADYNLSLNESEGVFDLFDFNS</sequence>
<dbReference type="AlphaFoldDB" id="A0A182M870"/>
<feature type="domain" description="E2F/DP family winged-helix DNA-binding" evidence="7">
    <location>
        <begin position="254"/>
        <end position="319"/>
    </location>
</feature>
<feature type="compositionally biased region" description="Polar residues" evidence="6">
    <location>
        <begin position="219"/>
        <end position="230"/>
    </location>
</feature>
<evidence type="ECO:0000259" key="7">
    <source>
        <dbReference type="SMART" id="SM01372"/>
    </source>
</evidence>
<evidence type="ECO:0000313" key="8">
    <source>
        <dbReference type="EnsemblMetazoa" id="ACUA011868-PA"/>
    </source>
</evidence>
<keyword evidence="4 5" id="KW-0804">Transcription</keyword>
<dbReference type="Gene3D" id="6.10.250.540">
    <property type="match status" value="1"/>
</dbReference>
<evidence type="ECO:0000256" key="5">
    <source>
        <dbReference type="RuleBase" id="RU003796"/>
    </source>
</evidence>
<dbReference type="GO" id="GO:0000978">
    <property type="term" value="F:RNA polymerase II cis-regulatory region sequence-specific DNA binding"/>
    <property type="evidence" value="ECO:0007669"/>
    <property type="project" value="InterPro"/>
</dbReference>
<dbReference type="InterPro" id="IPR003316">
    <property type="entry name" value="E2F_WHTH_DNA-bd_dom"/>
</dbReference>
<dbReference type="Gene3D" id="1.10.10.10">
    <property type="entry name" value="Winged helix-like DNA-binding domain superfamily/Winged helix DNA-binding domain"/>
    <property type="match status" value="1"/>
</dbReference>
<reference evidence="8" key="2">
    <citation type="submission" date="2020-05" db="UniProtKB">
        <authorList>
            <consortium name="EnsemblMetazoa"/>
        </authorList>
    </citation>
    <scope>IDENTIFICATION</scope>
    <source>
        <strain evidence="8">A-37</strain>
    </source>
</reference>
<reference evidence="9" key="1">
    <citation type="submission" date="2013-09" db="EMBL/GenBank/DDBJ databases">
        <title>The Genome Sequence of Anopheles culicifacies species A.</title>
        <authorList>
            <consortium name="The Broad Institute Genomics Platform"/>
            <person name="Neafsey D.E."/>
            <person name="Besansky N."/>
            <person name="Howell P."/>
            <person name="Walton C."/>
            <person name="Young S.K."/>
            <person name="Zeng Q."/>
            <person name="Gargeya S."/>
            <person name="Fitzgerald M."/>
            <person name="Haas B."/>
            <person name="Abouelleil A."/>
            <person name="Allen A.W."/>
            <person name="Alvarado L."/>
            <person name="Arachchi H.M."/>
            <person name="Berlin A.M."/>
            <person name="Chapman S.B."/>
            <person name="Gainer-Dewar J."/>
            <person name="Goldberg J."/>
            <person name="Griggs A."/>
            <person name="Gujja S."/>
            <person name="Hansen M."/>
            <person name="Howarth C."/>
            <person name="Imamovic A."/>
            <person name="Ireland A."/>
            <person name="Larimer J."/>
            <person name="McCowan C."/>
            <person name="Murphy C."/>
            <person name="Pearson M."/>
            <person name="Poon T.W."/>
            <person name="Priest M."/>
            <person name="Roberts A."/>
            <person name="Saif S."/>
            <person name="Shea T."/>
            <person name="Sisk P."/>
            <person name="Sykes S."/>
            <person name="Wortman J."/>
            <person name="Nusbaum C."/>
            <person name="Birren B."/>
        </authorList>
    </citation>
    <scope>NUCLEOTIDE SEQUENCE [LARGE SCALE GENOMIC DNA]</scope>
    <source>
        <strain evidence="9">A-37</strain>
    </source>
</reference>
<feature type="compositionally biased region" description="Gly residues" evidence="6">
    <location>
        <begin position="13"/>
        <end position="23"/>
    </location>
</feature>
<evidence type="ECO:0000313" key="9">
    <source>
        <dbReference type="Proteomes" id="UP000075883"/>
    </source>
</evidence>
<keyword evidence="2 5" id="KW-0805">Transcription regulation</keyword>
<evidence type="ECO:0000256" key="3">
    <source>
        <dbReference type="ARBA" id="ARBA00023125"/>
    </source>
</evidence>
<dbReference type="STRING" id="139723.A0A182M870"/>
<dbReference type="Pfam" id="PF02319">
    <property type="entry name" value="WHD_E2F_TDP"/>
    <property type="match status" value="1"/>
</dbReference>
<proteinExistence type="inferred from homology"/>
<dbReference type="InterPro" id="IPR036388">
    <property type="entry name" value="WH-like_DNA-bd_sf"/>
</dbReference>
<dbReference type="InterPro" id="IPR036390">
    <property type="entry name" value="WH_DNA-bd_sf"/>
</dbReference>
<dbReference type="InterPro" id="IPR032198">
    <property type="entry name" value="E2F_CC-MB"/>
</dbReference>
<feature type="compositionally biased region" description="Low complexity" evidence="6">
    <location>
        <begin position="654"/>
        <end position="688"/>
    </location>
</feature>
<accession>A0A182M870</accession>
<feature type="region of interest" description="Disordered" evidence="6">
    <location>
        <begin position="628"/>
        <end position="692"/>
    </location>
</feature>